<reference evidence="4" key="1">
    <citation type="journal article" date="2020" name="bioRxiv">
        <title>Historical genomics reveals the evolutionary mechanisms behind multiple outbreaks of the host-specific coffee wilt pathogen Fusarium xylarioides.</title>
        <authorList>
            <person name="Peck D."/>
            <person name="Nowell R.W."/>
            <person name="Flood J."/>
            <person name="Ryan M.J."/>
            <person name="Barraclough T.G."/>
        </authorList>
    </citation>
    <scope>NUCLEOTIDE SEQUENCE</scope>
    <source>
        <strain evidence="4">IMI 127659i</strain>
    </source>
</reference>
<feature type="signal peptide" evidence="2">
    <location>
        <begin position="1"/>
        <end position="19"/>
    </location>
</feature>
<evidence type="ECO:0000256" key="2">
    <source>
        <dbReference type="SAM" id="SignalP"/>
    </source>
</evidence>
<dbReference type="InterPro" id="IPR029226">
    <property type="entry name" value="Ecp2-like"/>
</dbReference>
<sequence length="351" mass="39320">MHLLTLLIAALAPATLIDGLPIHGNHEQSNASTLNGTIVSHVRVRRDIPLTARDIEEADQNGVDLNKMYKHSILKHSDGSDYSIWVHNSFDSDVKDDEKSANDTSALGKRSWGGIDASTNDRMPNGFKFDDHSDTCGKSDWKKRTSKFSPFADGADAIVEWTFKNNGGWRLAPEEAFYSTDILIGGSNTGANMRFSVRKNAGRVVILGTKDVRDITTEASHRFKRMIRGVWRMAGKGKMGCWDGNEQKTRLWWEIDRSDRDIKAESPPVKPEPTHQVEQHRESEYQPEPSTKTVYYPVPVAPKPEPSTRTVYYPIPTPVAPQPAYPLGLKIPTGTQMLAHLIRPMGRSRYP</sequence>
<dbReference type="OrthoDB" id="4811040at2759"/>
<organism evidence="4 5">
    <name type="scientific">Fusarium xylarioides</name>
    <dbReference type="NCBI Taxonomy" id="221167"/>
    <lineage>
        <taxon>Eukaryota</taxon>
        <taxon>Fungi</taxon>
        <taxon>Dikarya</taxon>
        <taxon>Ascomycota</taxon>
        <taxon>Pezizomycotina</taxon>
        <taxon>Sordariomycetes</taxon>
        <taxon>Hypocreomycetidae</taxon>
        <taxon>Hypocreales</taxon>
        <taxon>Nectriaceae</taxon>
        <taxon>Fusarium</taxon>
        <taxon>Fusarium fujikuroi species complex</taxon>
    </lineage>
</organism>
<evidence type="ECO:0000259" key="3">
    <source>
        <dbReference type="Pfam" id="PF14856"/>
    </source>
</evidence>
<feature type="region of interest" description="Disordered" evidence="1">
    <location>
        <begin position="262"/>
        <end position="293"/>
    </location>
</feature>
<evidence type="ECO:0000313" key="4">
    <source>
        <dbReference type="EMBL" id="KAG5762490.1"/>
    </source>
</evidence>
<feature type="compositionally biased region" description="Basic and acidic residues" evidence="1">
    <location>
        <begin position="272"/>
        <end position="284"/>
    </location>
</feature>
<comment type="caution">
    <text evidence="4">The sequence shown here is derived from an EMBL/GenBank/DDBJ whole genome shotgun (WGS) entry which is preliminary data.</text>
</comment>
<evidence type="ECO:0000313" key="5">
    <source>
        <dbReference type="Proteomes" id="UP000750502"/>
    </source>
</evidence>
<feature type="domain" description="Ecp2 effector protein-like" evidence="3">
    <location>
        <begin position="135"/>
        <end position="241"/>
    </location>
</feature>
<evidence type="ECO:0000256" key="1">
    <source>
        <dbReference type="SAM" id="MobiDB-lite"/>
    </source>
</evidence>
<reference evidence="4" key="2">
    <citation type="submission" date="2020-10" db="EMBL/GenBank/DDBJ databases">
        <authorList>
            <person name="Peck L.D."/>
            <person name="Nowell R.W."/>
            <person name="Flood J."/>
            <person name="Ryan M.J."/>
            <person name="Barraclough T.G."/>
        </authorList>
    </citation>
    <scope>NUCLEOTIDE SEQUENCE</scope>
    <source>
        <strain evidence="4">IMI 127659i</strain>
    </source>
</reference>
<keyword evidence="5" id="KW-1185">Reference proteome</keyword>
<name>A0A9P7L3J8_9HYPO</name>
<dbReference type="AlphaFoldDB" id="A0A9P7L3J8"/>
<keyword evidence="2" id="KW-0732">Signal</keyword>
<accession>A0A9P7L3J8</accession>
<proteinExistence type="predicted"/>
<feature type="chain" id="PRO_5040426940" description="Ecp2 effector protein-like domain-containing protein" evidence="2">
    <location>
        <begin position="20"/>
        <end position="351"/>
    </location>
</feature>
<dbReference type="Proteomes" id="UP000750502">
    <property type="component" value="Unassembled WGS sequence"/>
</dbReference>
<protein>
    <recommendedName>
        <fullName evidence="3">Ecp2 effector protein-like domain-containing protein</fullName>
    </recommendedName>
</protein>
<feature type="region of interest" description="Disordered" evidence="1">
    <location>
        <begin position="95"/>
        <end position="119"/>
    </location>
</feature>
<gene>
    <name evidence="4" type="ORF">H9Q72_009428</name>
</gene>
<dbReference type="Pfam" id="PF14856">
    <property type="entry name" value="Hce2"/>
    <property type="match status" value="1"/>
</dbReference>
<dbReference type="EMBL" id="JADFTT010000372">
    <property type="protein sequence ID" value="KAG5762490.1"/>
    <property type="molecule type" value="Genomic_DNA"/>
</dbReference>